<organism evidence="2 3">
    <name type="scientific">Pseudolysinimonas kribbensis</name>
    <dbReference type="NCBI Taxonomy" id="433641"/>
    <lineage>
        <taxon>Bacteria</taxon>
        <taxon>Bacillati</taxon>
        <taxon>Actinomycetota</taxon>
        <taxon>Actinomycetes</taxon>
        <taxon>Micrococcales</taxon>
        <taxon>Microbacteriaceae</taxon>
        <taxon>Pseudolysinimonas</taxon>
    </lineage>
</organism>
<protein>
    <recommendedName>
        <fullName evidence="1">ThuA-like domain-containing protein</fullName>
    </recommendedName>
</protein>
<keyword evidence="3" id="KW-1185">Reference proteome</keyword>
<comment type="caution">
    <text evidence="2">The sequence shown here is derived from an EMBL/GenBank/DDBJ whole genome shotgun (WGS) entry which is preliminary data.</text>
</comment>
<evidence type="ECO:0000313" key="3">
    <source>
        <dbReference type="Proteomes" id="UP001157034"/>
    </source>
</evidence>
<reference evidence="3" key="1">
    <citation type="journal article" date="2019" name="Int. J. Syst. Evol. Microbiol.">
        <title>The Global Catalogue of Microorganisms (GCM) 10K type strain sequencing project: providing services to taxonomists for standard genome sequencing and annotation.</title>
        <authorList>
            <consortium name="The Broad Institute Genomics Platform"/>
            <consortium name="The Broad Institute Genome Sequencing Center for Infectious Disease"/>
            <person name="Wu L."/>
            <person name="Ma J."/>
        </authorList>
    </citation>
    <scope>NUCLEOTIDE SEQUENCE [LARGE SCALE GENOMIC DNA]</scope>
    <source>
        <strain evidence="3">NBRC 108894</strain>
    </source>
</reference>
<sequence>MSSHALLLSGSGRYADPWHPFAATSARVAEVLEGAGIATTVTEDVDAALSALPITAPDLLVVNIGAADAPFAPGAEPEPAGPEIDAASRAGLLAHLAAGRPLLALHVSSTSLHFVPEWEGILGGIWVRGTTMHPDYGRAHIHVETDAHPIVAGVHDFEVDDERYTYLRVAPDVQPLVWHEHDGARHPLLWTRTTGSAPVVYDALGHDAASYDSPERRALLARSARWLLRAL</sequence>
<dbReference type="Pfam" id="PF06283">
    <property type="entry name" value="ThuA"/>
    <property type="match status" value="1"/>
</dbReference>
<name>A0ABQ6K767_9MICO</name>
<dbReference type="PANTHER" id="PTHR40469">
    <property type="entry name" value="SECRETED GLYCOSYL HYDROLASE"/>
    <property type="match status" value="1"/>
</dbReference>
<dbReference type="Proteomes" id="UP001157034">
    <property type="component" value="Unassembled WGS sequence"/>
</dbReference>
<evidence type="ECO:0000313" key="2">
    <source>
        <dbReference type="EMBL" id="GMA95450.1"/>
    </source>
</evidence>
<dbReference type="PANTHER" id="PTHR40469:SF2">
    <property type="entry name" value="GALACTOSE-BINDING DOMAIN-LIKE SUPERFAMILY PROTEIN"/>
    <property type="match status" value="1"/>
</dbReference>
<dbReference type="EMBL" id="BSVB01000001">
    <property type="protein sequence ID" value="GMA95450.1"/>
    <property type="molecule type" value="Genomic_DNA"/>
</dbReference>
<feature type="domain" description="ThuA-like" evidence="1">
    <location>
        <begin position="22"/>
        <end position="226"/>
    </location>
</feature>
<dbReference type="Gene3D" id="3.40.50.880">
    <property type="match status" value="1"/>
</dbReference>
<accession>A0ABQ6K767</accession>
<dbReference type="RefSeq" id="WP_284254222.1">
    <property type="nucleotide sequence ID" value="NZ_BAAAQO010000002.1"/>
</dbReference>
<dbReference type="InterPro" id="IPR029062">
    <property type="entry name" value="Class_I_gatase-like"/>
</dbReference>
<dbReference type="InterPro" id="IPR029010">
    <property type="entry name" value="ThuA-like"/>
</dbReference>
<evidence type="ECO:0000259" key="1">
    <source>
        <dbReference type="Pfam" id="PF06283"/>
    </source>
</evidence>
<proteinExistence type="predicted"/>
<gene>
    <name evidence="2" type="ORF">GCM10025881_22740</name>
</gene>
<dbReference type="SUPFAM" id="SSF52317">
    <property type="entry name" value="Class I glutamine amidotransferase-like"/>
    <property type="match status" value="1"/>
</dbReference>